<keyword evidence="1" id="KW-0472">Membrane</keyword>
<dbReference type="AlphaFoldDB" id="A0A6C0KEG0"/>
<evidence type="ECO:0000313" key="2">
    <source>
        <dbReference type="EMBL" id="QHU15080.1"/>
    </source>
</evidence>
<feature type="transmembrane region" description="Helical" evidence="1">
    <location>
        <begin position="176"/>
        <end position="192"/>
    </location>
</feature>
<evidence type="ECO:0000256" key="1">
    <source>
        <dbReference type="SAM" id="Phobius"/>
    </source>
</evidence>
<reference evidence="2" key="1">
    <citation type="journal article" date="2020" name="Nature">
        <title>Giant virus diversity and host interactions through global metagenomics.</title>
        <authorList>
            <person name="Schulz F."/>
            <person name="Roux S."/>
            <person name="Paez-Espino D."/>
            <person name="Jungbluth S."/>
            <person name="Walsh D.A."/>
            <person name="Denef V.J."/>
            <person name="McMahon K.D."/>
            <person name="Konstantinidis K.T."/>
            <person name="Eloe-Fadrosh E.A."/>
            <person name="Kyrpides N.C."/>
            <person name="Woyke T."/>
        </authorList>
    </citation>
    <scope>NUCLEOTIDE SEQUENCE</scope>
    <source>
        <strain evidence="2">GVMAG-S-1102244-55</strain>
    </source>
</reference>
<feature type="transmembrane region" description="Helical" evidence="1">
    <location>
        <begin position="25"/>
        <end position="48"/>
    </location>
</feature>
<keyword evidence="1" id="KW-0812">Transmembrane</keyword>
<keyword evidence="1" id="KW-1133">Transmembrane helix</keyword>
<name>A0A6C0KEG0_9ZZZZ</name>
<dbReference type="EMBL" id="MN740849">
    <property type="protein sequence ID" value="QHU15080.1"/>
    <property type="molecule type" value="Genomic_DNA"/>
</dbReference>
<protein>
    <submittedName>
        <fullName evidence="2">Uncharacterized protein</fullName>
    </submittedName>
</protein>
<organism evidence="2">
    <name type="scientific">viral metagenome</name>
    <dbReference type="NCBI Taxonomy" id="1070528"/>
    <lineage>
        <taxon>unclassified sequences</taxon>
        <taxon>metagenomes</taxon>
        <taxon>organismal metagenomes</taxon>
    </lineage>
</organism>
<sequence>MDTIPETFTSYFNKIYSKKTYLDKYGGSVIGTAVSLLIFFCIFSYFYVQSKMDPIRQNWANERCKPEVMPFAGLINAPKGTSKMTYTAENFTKCTVGILSEVVQYFTSPLYYLSDMVSNFYLMLMKVVQAFRSLAFYLRMKVMKIIEYMVARIYNVMIPVQRLFIKLKDTLKKTEGIMVTGLYTVFSTYLALKAFIGSFLQILIIILIIIVAVIIALWILPFTWPAAAALTAFFLLLAIPVGIVAGHMGHILNITSKSVPNKPGCFDKNTQIATKNGFQNISNIKSGTILKNGDRVTASFKIVNSNDMYNFNNIIISGTHKVLHDIKGWVFIKDHPESIKIENYYEPYIYCLSTESKRININNYKFLDWDDIEPVDVIKLKNLDYLQTYSPLSDIHKFLESGIDGNSLIELDEGNEIKLKDVQVNDILRGGERVLATVEIDTKNISYIRKYYFNGFEIIGAPNLHICDADLGNFNTLDKFGKVIDRPQKLYHLITNNGFFIINGIRVRDYNSAIENILDIRDKLYALS</sequence>
<accession>A0A6C0KEG0</accession>
<proteinExistence type="predicted"/>
<feature type="transmembrane region" description="Helical" evidence="1">
    <location>
        <begin position="199"/>
        <end position="220"/>
    </location>
</feature>
<feature type="transmembrane region" description="Helical" evidence="1">
    <location>
        <begin position="226"/>
        <end position="248"/>
    </location>
</feature>